<evidence type="ECO:0000313" key="3">
    <source>
        <dbReference type="Proteomes" id="UP000315344"/>
    </source>
</evidence>
<feature type="transmembrane region" description="Helical" evidence="1">
    <location>
        <begin position="6"/>
        <end position="25"/>
    </location>
</feature>
<dbReference type="PIRSF" id="PIRSF011386">
    <property type="entry name" value="FixH"/>
    <property type="match status" value="1"/>
</dbReference>
<keyword evidence="1" id="KW-1133">Transmembrane helix</keyword>
<comment type="caution">
    <text evidence="2">The sequence shown here is derived from an EMBL/GenBank/DDBJ whole genome shotgun (WGS) entry which is preliminary data.</text>
</comment>
<keyword evidence="1" id="KW-0812">Transmembrane</keyword>
<dbReference type="Pfam" id="PF05751">
    <property type="entry name" value="FixH"/>
    <property type="match status" value="1"/>
</dbReference>
<evidence type="ECO:0000256" key="1">
    <source>
        <dbReference type="SAM" id="Phobius"/>
    </source>
</evidence>
<name>A0A533IFI4_PARDE</name>
<organism evidence="2 3">
    <name type="scientific">Paracoccus denitrificans</name>
    <dbReference type="NCBI Taxonomy" id="266"/>
    <lineage>
        <taxon>Bacteria</taxon>
        <taxon>Pseudomonadati</taxon>
        <taxon>Pseudomonadota</taxon>
        <taxon>Alphaproteobacteria</taxon>
        <taxon>Rhodobacterales</taxon>
        <taxon>Paracoccaceae</taxon>
        <taxon>Paracoccus</taxon>
    </lineage>
</organism>
<protein>
    <submittedName>
        <fullName evidence="2">Nitrogen fixation protein FixH</fullName>
    </submittedName>
</protein>
<accession>A0A533IFI4</accession>
<gene>
    <name evidence="2" type="ORF">DI616_03450</name>
</gene>
<dbReference type="EMBL" id="VAFL01000002">
    <property type="protein sequence ID" value="TKW68338.1"/>
    <property type="molecule type" value="Genomic_DNA"/>
</dbReference>
<feature type="transmembrane region" description="Helical" evidence="1">
    <location>
        <begin position="37"/>
        <end position="59"/>
    </location>
</feature>
<dbReference type="InterPro" id="IPR018037">
    <property type="entry name" value="FixH_proteobacterial"/>
</dbReference>
<proteinExistence type="predicted"/>
<dbReference type="InterPro" id="IPR008620">
    <property type="entry name" value="FixH"/>
</dbReference>
<dbReference type="Proteomes" id="UP000315344">
    <property type="component" value="Unassembled WGS sequence"/>
</dbReference>
<reference evidence="2 3" key="1">
    <citation type="journal article" date="2017" name="Nat. Commun.">
        <title>In situ click chemistry generation of cyclooxygenase-2 inhibitors.</title>
        <authorList>
            <person name="Bhardwaj A."/>
            <person name="Kaur J."/>
            <person name="Wuest M."/>
            <person name="Wuest F."/>
        </authorList>
    </citation>
    <scope>NUCLEOTIDE SEQUENCE [LARGE SCALE GENOMIC DNA]</scope>
    <source>
        <strain evidence="2">S2_012_000_R3_94</strain>
    </source>
</reference>
<keyword evidence="1" id="KW-0472">Membrane</keyword>
<evidence type="ECO:0000313" key="2">
    <source>
        <dbReference type="EMBL" id="TKW68338.1"/>
    </source>
</evidence>
<sequence length="181" mass="19599">MTPLTISLLIVLAVAAVFIAPFLVFASHKPLTGRGMLLVFTSLFGIIIGVNVVMAVTAVRSFPGVEVANSYVASQEFDRDRAAQQALGWHAEPIYERGRLTVKIADAQGLPAPVQSLRVTVSRPTQKRDDVTPDMRYMGGLWGADLTLAPGAWVLHLEAEAPDGTVFRQRLADYPGSRVRG</sequence>
<dbReference type="AlphaFoldDB" id="A0A533IFI4"/>